<dbReference type="SUPFAM" id="SSF46626">
    <property type="entry name" value="Cytochrome c"/>
    <property type="match status" value="1"/>
</dbReference>
<dbReference type="OrthoDB" id="9796421at2"/>
<name>H8L0U9_FRAAD</name>
<dbReference type="GO" id="GO:0046872">
    <property type="term" value="F:metal ion binding"/>
    <property type="evidence" value="ECO:0007669"/>
    <property type="project" value="UniProtKB-KW"/>
</dbReference>
<evidence type="ECO:0000256" key="1">
    <source>
        <dbReference type="ARBA" id="ARBA00022448"/>
    </source>
</evidence>
<gene>
    <name evidence="9" type="ordered locus">Fraau_0886</name>
</gene>
<keyword evidence="5 6" id="KW-0408">Iron</keyword>
<protein>
    <submittedName>
        <fullName evidence="9">Cytochrome c553</fullName>
    </submittedName>
</protein>
<dbReference type="EMBL" id="CP003350">
    <property type="protein sequence ID" value="AFC85355.1"/>
    <property type="molecule type" value="Genomic_DNA"/>
</dbReference>
<dbReference type="InterPro" id="IPR036909">
    <property type="entry name" value="Cyt_c-like_dom_sf"/>
</dbReference>
<dbReference type="GO" id="GO:0020037">
    <property type="term" value="F:heme binding"/>
    <property type="evidence" value="ECO:0007669"/>
    <property type="project" value="InterPro"/>
</dbReference>
<dbReference type="PROSITE" id="PS51007">
    <property type="entry name" value="CYTC"/>
    <property type="match status" value="1"/>
</dbReference>
<keyword evidence="3 6" id="KW-0479">Metal-binding</keyword>
<keyword evidence="4" id="KW-0249">Electron transport</keyword>
<feature type="domain" description="Cytochrome c" evidence="8">
    <location>
        <begin position="24"/>
        <end position="102"/>
    </location>
</feature>
<proteinExistence type="predicted"/>
<evidence type="ECO:0000256" key="5">
    <source>
        <dbReference type="ARBA" id="ARBA00023004"/>
    </source>
</evidence>
<feature type="signal peptide" evidence="7">
    <location>
        <begin position="1"/>
        <end position="23"/>
    </location>
</feature>
<dbReference type="PANTHER" id="PTHR33751">
    <property type="entry name" value="CBB3-TYPE CYTOCHROME C OXIDASE SUBUNIT FIXP"/>
    <property type="match status" value="1"/>
</dbReference>
<dbReference type="GO" id="GO:0009055">
    <property type="term" value="F:electron transfer activity"/>
    <property type="evidence" value="ECO:0007669"/>
    <property type="project" value="InterPro"/>
</dbReference>
<keyword evidence="7" id="KW-0732">Signal</keyword>
<reference evidence="9" key="1">
    <citation type="submission" date="2012-02" db="EMBL/GenBank/DDBJ databases">
        <title>The complete genome of Frateuria aurantia DSM 6220.</title>
        <authorList>
            <consortium name="US DOE Joint Genome Institute (JGI-PGF)"/>
            <person name="Lucas S."/>
            <person name="Copeland A."/>
            <person name="Lapidus A."/>
            <person name="Glavina del Rio T."/>
            <person name="Dalin E."/>
            <person name="Tice H."/>
            <person name="Bruce D."/>
            <person name="Goodwin L."/>
            <person name="Pitluck S."/>
            <person name="Peters L."/>
            <person name="Ovchinnikova G."/>
            <person name="Teshima H."/>
            <person name="Kyrpides N."/>
            <person name="Mavromatis K."/>
            <person name="Ivanova N."/>
            <person name="Brettin T."/>
            <person name="Detter J.C."/>
            <person name="Han C."/>
            <person name="Larimer F."/>
            <person name="Land M."/>
            <person name="Hauser L."/>
            <person name="Markowitz V."/>
            <person name="Cheng J.-F."/>
            <person name="Hugenholtz P."/>
            <person name="Woyke T."/>
            <person name="Wu D."/>
            <person name="Brambilla E."/>
            <person name="Klenk H.-P."/>
            <person name="Eisen J.A."/>
        </authorList>
    </citation>
    <scope>NUCLEOTIDE SEQUENCE</scope>
    <source>
        <strain evidence="9">DSM 6220</strain>
    </source>
</reference>
<dbReference type="PANTHER" id="PTHR33751:SF9">
    <property type="entry name" value="CYTOCHROME C4"/>
    <property type="match status" value="1"/>
</dbReference>
<evidence type="ECO:0000256" key="7">
    <source>
        <dbReference type="SAM" id="SignalP"/>
    </source>
</evidence>
<sequence length="117" mass="12322">MKPALVLISFGMACALSATSAMAAEVSPGQAKAAACAACHGTDGNGTSSQYPRLAGQYDSYLRQTLHEYQSGQRRNAIMQAIARGLSEQDIADLTGYYSSLPTHLTITKTYIQGGSD</sequence>
<dbReference type="InterPro" id="IPR009056">
    <property type="entry name" value="Cyt_c-like_dom"/>
</dbReference>
<dbReference type="InterPro" id="IPR050597">
    <property type="entry name" value="Cytochrome_c_Oxidase_Subunit"/>
</dbReference>
<keyword evidence="2 6" id="KW-0349">Heme</keyword>
<evidence type="ECO:0000259" key="8">
    <source>
        <dbReference type="PROSITE" id="PS51007"/>
    </source>
</evidence>
<dbReference type="HOGENOM" id="CLU_128253_1_0_6"/>
<evidence type="ECO:0000313" key="9">
    <source>
        <dbReference type="EMBL" id="AFC85355.1"/>
    </source>
</evidence>
<dbReference type="Proteomes" id="UP000005234">
    <property type="component" value="Chromosome"/>
</dbReference>
<dbReference type="KEGG" id="fau:Fraau_0886"/>
<evidence type="ECO:0000256" key="3">
    <source>
        <dbReference type="ARBA" id="ARBA00022723"/>
    </source>
</evidence>
<feature type="chain" id="PRO_5003613388" evidence="7">
    <location>
        <begin position="24"/>
        <end position="117"/>
    </location>
</feature>
<evidence type="ECO:0000256" key="2">
    <source>
        <dbReference type="ARBA" id="ARBA00022617"/>
    </source>
</evidence>
<organism evidence="9 10">
    <name type="scientific">Frateuria aurantia (strain ATCC 33424 / DSM 6220 / KCTC 2777 / LMG 1558 / NBRC 3245 / NCIMB 13370)</name>
    <name type="common">Acetobacter aurantius</name>
    <dbReference type="NCBI Taxonomy" id="767434"/>
    <lineage>
        <taxon>Bacteria</taxon>
        <taxon>Pseudomonadati</taxon>
        <taxon>Pseudomonadota</taxon>
        <taxon>Gammaproteobacteria</taxon>
        <taxon>Lysobacterales</taxon>
        <taxon>Rhodanobacteraceae</taxon>
        <taxon>Frateuria</taxon>
    </lineage>
</organism>
<dbReference type="Gene3D" id="1.10.760.10">
    <property type="entry name" value="Cytochrome c-like domain"/>
    <property type="match status" value="1"/>
</dbReference>
<evidence type="ECO:0000256" key="6">
    <source>
        <dbReference type="PROSITE-ProRule" id="PRU00433"/>
    </source>
</evidence>
<dbReference type="AlphaFoldDB" id="H8L0U9"/>
<dbReference type="RefSeq" id="WP_014402361.1">
    <property type="nucleotide sequence ID" value="NC_017033.1"/>
</dbReference>
<dbReference type="eggNOG" id="COG2863">
    <property type="taxonomic scope" value="Bacteria"/>
</dbReference>
<keyword evidence="10" id="KW-1185">Reference proteome</keyword>
<evidence type="ECO:0000313" key="10">
    <source>
        <dbReference type="Proteomes" id="UP000005234"/>
    </source>
</evidence>
<accession>H8L0U9</accession>
<keyword evidence="1" id="KW-0813">Transport</keyword>
<evidence type="ECO:0000256" key="4">
    <source>
        <dbReference type="ARBA" id="ARBA00022982"/>
    </source>
</evidence>
<dbReference type="Pfam" id="PF00034">
    <property type="entry name" value="Cytochrom_C"/>
    <property type="match status" value="1"/>
</dbReference>
<dbReference type="STRING" id="767434.Fraau_0886"/>